<accession>A0A9X4IBH2</accession>
<sequence length="213" mass="22289">MLDDYVKMQGLRLPRDEARVAQLAAEAVMAGGQSAVERGVLWYVQEGWRLADYIKQDEAREAALKQVFMALDSAWVRDGGAVSAVVYVYTDDDVLVRVAQQGEVGVQRLTVDAASVEYSLAARAAQTGWLSVADDVAAWLASGSLGGAHHSGAQLAAPVCSESGAVFGVLYVEAAQAGAFDETAQAAWVGLAVALAAPLMLLSGRTDGGADDE</sequence>
<name>A0A9X4IBH2_9NEIS</name>
<dbReference type="SUPFAM" id="SSF55781">
    <property type="entry name" value="GAF domain-like"/>
    <property type="match status" value="1"/>
</dbReference>
<organism evidence="1">
    <name type="scientific">Neisseria leonii</name>
    <dbReference type="NCBI Taxonomy" id="2995413"/>
    <lineage>
        <taxon>Bacteria</taxon>
        <taxon>Pseudomonadati</taxon>
        <taxon>Pseudomonadota</taxon>
        <taxon>Betaproteobacteria</taxon>
        <taxon>Neisseriales</taxon>
        <taxon>Neisseriaceae</taxon>
        <taxon>Neisseria</taxon>
    </lineage>
</organism>
<dbReference type="RefSeq" id="WP_274585580.1">
    <property type="nucleotide sequence ID" value="NZ_CP146598.1"/>
</dbReference>
<reference evidence="2" key="2">
    <citation type="submission" date="2024-02" db="EMBL/GenBank/DDBJ databases">
        <title>Neisseria leonii sp. nov.</title>
        <authorList>
            <person name="Boutroux M."/>
            <person name="Favre-Rochex S."/>
            <person name="Gorgette O."/>
            <person name="Touak G."/>
            <person name="Muhle E."/>
            <person name="Chesneau O."/>
            <person name="Clermont D."/>
            <person name="Rahi P."/>
        </authorList>
    </citation>
    <scope>NUCLEOTIDE SEQUENCE</scope>
    <source>
        <strain evidence="2">51.81</strain>
    </source>
</reference>
<dbReference type="Gene3D" id="3.30.450.40">
    <property type="match status" value="1"/>
</dbReference>
<dbReference type="EMBL" id="JAPQFL010000006">
    <property type="protein sequence ID" value="MDD9328420.1"/>
    <property type="molecule type" value="Genomic_DNA"/>
</dbReference>
<proteinExistence type="predicted"/>
<dbReference type="AlphaFoldDB" id="A0A9X4IBH2"/>
<gene>
    <name evidence="1" type="ORF">ORY91_001846</name>
    <name evidence="2" type="ORF">V9W64_03520</name>
</gene>
<keyword evidence="3" id="KW-1185">Reference proteome</keyword>
<dbReference type="InterPro" id="IPR029016">
    <property type="entry name" value="GAF-like_dom_sf"/>
</dbReference>
<dbReference type="Proteomes" id="UP001149607">
    <property type="component" value="Chromosome"/>
</dbReference>
<evidence type="ECO:0000313" key="1">
    <source>
        <dbReference type="EMBL" id="MDD9328420.1"/>
    </source>
</evidence>
<evidence type="ECO:0000313" key="2">
    <source>
        <dbReference type="EMBL" id="WWY04177.1"/>
    </source>
</evidence>
<reference evidence="1" key="1">
    <citation type="submission" date="2022-10" db="EMBL/GenBank/DDBJ databases">
        <authorList>
            <person name="Boutroux M."/>
        </authorList>
    </citation>
    <scope>NUCLEOTIDE SEQUENCE</scope>
    <source>
        <strain evidence="1">51.81</strain>
    </source>
</reference>
<protein>
    <submittedName>
        <fullName evidence="1">GAF domain-containing protein</fullName>
    </submittedName>
</protein>
<evidence type="ECO:0000313" key="3">
    <source>
        <dbReference type="Proteomes" id="UP001149607"/>
    </source>
</evidence>
<dbReference type="EMBL" id="CP146598">
    <property type="protein sequence ID" value="WWY04177.1"/>
    <property type="molecule type" value="Genomic_DNA"/>
</dbReference>